<dbReference type="Pfam" id="PF24883">
    <property type="entry name" value="NPHP3_N"/>
    <property type="match status" value="1"/>
</dbReference>
<organism evidence="4 5">
    <name type="scientific">Thelonectria olida</name>
    <dbReference type="NCBI Taxonomy" id="1576542"/>
    <lineage>
        <taxon>Eukaryota</taxon>
        <taxon>Fungi</taxon>
        <taxon>Dikarya</taxon>
        <taxon>Ascomycota</taxon>
        <taxon>Pezizomycotina</taxon>
        <taxon>Sordariomycetes</taxon>
        <taxon>Hypocreomycetidae</taxon>
        <taxon>Hypocreales</taxon>
        <taxon>Nectriaceae</taxon>
        <taxon>Thelonectria</taxon>
    </lineage>
</organism>
<dbReference type="AlphaFoldDB" id="A0A9P8WAI6"/>
<keyword evidence="1" id="KW-0677">Repeat</keyword>
<dbReference type="PANTHER" id="PTHR10039">
    <property type="entry name" value="AMELOGENIN"/>
    <property type="match status" value="1"/>
</dbReference>
<accession>A0A9P8WAI6</accession>
<dbReference type="InterPro" id="IPR007111">
    <property type="entry name" value="NACHT_NTPase"/>
</dbReference>
<comment type="caution">
    <text evidence="4">The sequence shown here is derived from an EMBL/GenBank/DDBJ whole genome shotgun (WGS) entry which is preliminary data.</text>
</comment>
<sequence>MAQRRIHGIRMKGDGSSSVYHNNTSCDSSNQFNGPVENVHLFCRRRTSKDDRCLQDLRTTDLEDDKVSIEEAQDRLLPDVSCWVLDNIDFKQWRDENNSRLLLIEGGRGKGKTMLLCGIIDELRPGTKLANNEFSTLLSFAFCQGQKATNVLRGLIYLLASQQLSLVSCIQKKYNRAGKQLFEDRNAWVALSKILLKMLEDTRNQQVFLIVDGVDRLGADAAGFIKLAQNSCQRFSHVK</sequence>
<dbReference type="Proteomes" id="UP000777438">
    <property type="component" value="Unassembled WGS sequence"/>
</dbReference>
<protein>
    <recommendedName>
        <fullName evidence="3">NACHT domain-containing protein</fullName>
    </recommendedName>
</protein>
<dbReference type="Gene3D" id="3.40.50.300">
    <property type="entry name" value="P-loop containing nucleotide triphosphate hydrolases"/>
    <property type="match status" value="1"/>
</dbReference>
<evidence type="ECO:0000256" key="1">
    <source>
        <dbReference type="ARBA" id="ARBA00022737"/>
    </source>
</evidence>
<evidence type="ECO:0000313" key="4">
    <source>
        <dbReference type="EMBL" id="KAH6892427.1"/>
    </source>
</evidence>
<dbReference type="InterPro" id="IPR056884">
    <property type="entry name" value="NPHP3-like_N"/>
</dbReference>
<dbReference type="InterPro" id="IPR027417">
    <property type="entry name" value="P-loop_NTPase"/>
</dbReference>
<dbReference type="OrthoDB" id="538223at2759"/>
<evidence type="ECO:0000313" key="5">
    <source>
        <dbReference type="Proteomes" id="UP000777438"/>
    </source>
</evidence>
<reference evidence="4 5" key="1">
    <citation type="journal article" date="2021" name="Nat. Commun.">
        <title>Genetic determinants of endophytism in the Arabidopsis root mycobiome.</title>
        <authorList>
            <person name="Mesny F."/>
            <person name="Miyauchi S."/>
            <person name="Thiergart T."/>
            <person name="Pickel B."/>
            <person name="Atanasova L."/>
            <person name="Karlsson M."/>
            <person name="Huettel B."/>
            <person name="Barry K.W."/>
            <person name="Haridas S."/>
            <person name="Chen C."/>
            <person name="Bauer D."/>
            <person name="Andreopoulos W."/>
            <person name="Pangilinan J."/>
            <person name="LaButti K."/>
            <person name="Riley R."/>
            <person name="Lipzen A."/>
            <person name="Clum A."/>
            <person name="Drula E."/>
            <person name="Henrissat B."/>
            <person name="Kohler A."/>
            <person name="Grigoriev I.V."/>
            <person name="Martin F.M."/>
            <person name="Hacquard S."/>
        </authorList>
    </citation>
    <scope>NUCLEOTIDE SEQUENCE [LARGE SCALE GENOMIC DNA]</scope>
    <source>
        <strain evidence="4 5">MPI-CAGE-CH-0241</strain>
    </source>
</reference>
<dbReference type="EMBL" id="JAGPYM010000007">
    <property type="protein sequence ID" value="KAH6892427.1"/>
    <property type="molecule type" value="Genomic_DNA"/>
</dbReference>
<gene>
    <name evidence="4" type="ORF">B0T10DRAFT_294646</name>
</gene>
<feature type="domain" description="NACHT" evidence="3">
    <location>
        <begin position="100"/>
        <end position="220"/>
    </location>
</feature>
<dbReference type="SUPFAM" id="SSF52540">
    <property type="entry name" value="P-loop containing nucleoside triphosphate hydrolases"/>
    <property type="match status" value="1"/>
</dbReference>
<keyword evidence="5" id="KW-1185">Reference proteome</keyword>
<proteinExistence type="predicted"/>
<evidence type="ECO:0000256" key="2">
    <source>
        <dbReference type="SAM" id="MobiDB-lite"/>
    </source>
</evidence>
<feature type="region of interest" description="Disordered" evidence="2">
    <location>
        <begin position="1"/>
        <end position="22"/>
    </location>
</feature>
<feature type="compositionally biased region" description="Basic residues" evidence="2">
    <location>
        <begin position="1"/>
        <end position="10"/>
    </location>
</feature>
<name>A0A9P8WAI6_9HYPO</name>
<evidence type="ECO:0000259" key="3">
    <source>
        <dbReference type="PROSITE" id="PS50837"/>
    </source>
</evidence>
<dbReference type="PROSITE" id="PS50837">
    <property type="entry name" value="NACHT"/>
    <property type="match status" value="1"/>
</dbReference>